<feature type="chain" id="PRO_5002671894" description="Fucosyltransferase" evidence="7">
    <location>
        <begin position="20"/>
        <end position="708"/>
    </location>
</feature>
<protein>
    <recommendedName>
        <fullName evidence="5">Fucosyltransferase</fullName>
        <ecNumber evidence="5">2.4.1.-</ecNumber>
    </recommendedName>
</protein>
<feature type="signal peptide" evidence="7">
    <location>
        <begin position="1"/>
        <end position="19"/>
    </location>
</feature>
<dbReference type="Proteomes" id="UP000001568">
    <property type="component" value="Chromosome 13"/>
</dbReference>
<name>A4S6C5_OSTLU</name>
<dbReference type="Gramene" id="ABO99212">
    <property type="protein sequence ID" value="ABO99212"/>
    <property type="gene ID" value="OSTLU_27069"/>
</dbReference>
<evidence type="ECO:0000259" key="8">
    <source>
        <dbReference type="Pfam" id="PF00852"/>
    </source>
</evidence>
<feature type="region of interest" description="Disordered" evidence="6">
    <location>
        <begin position="239"/>
        <end position="267"/>
    </location>
</feature>
<dbReference type="CAZy" id="GT10">
    <property type="family name" value="Glycosyltransferase Family 10"/>
</dbReference>
<accession>A4S6C5</accession>
<dbReference type="eggNOG" id="KOG2619">
    <property type="taxonomic scope" value="Eukaryota"/>
</dbReference>
<comment type="subcellular location">
    <subcellularLocation>
        <location evidence="5">Golgi apparatus</location>
        <location evidence="5">Golgi stack membrane</location>
        <topology evidence="5">Single-pass type II membrane protein</topology>
    </subcellularLocation>
</comment>
<dbReference type="PANTHER" id="PTHR11929">
    <property type="entry name" value="ALPHA- 1,3 -FUCOSYLTRANSFERASE"/>
    <property type="match status" value="1"/>
</dbReference>
<feature type="domain" description="Fucosyltransferase C-terminal" evidence="8">
    <location>
        <begin position="408"/>
        <end position="544"/>
    </location>
</feature>
<dbReference type="KEGG" id="olu:OSTLU_27069"/>
<keyword evidence="5" id="KW-0472">Membrane</keyword>
<evidence type="ECO:0000256" key="3">
    <source>
        <dbReference type="ARBA" id="ARBA00022676"/>
    </source>
</evidence>
<reference evidence="9 10" key="1">
    <citation type="journal article" date="2007" name="Proc. Natl. Acad. Sci. U.S.A.">
        <title>The tiny eukaryote Ostreococcus provides genomic insights into the paradox of plankton speciation.</title>
        <authorList>
            <person name="Palenik B."/>
            <person name="Grimwood J."/>
            <person name="Aerts A."/>
            <person name="Rouze P."/>
            <person name="Salamov A."/>
            <person name="Putnam N."/>
            <person name="Dupont C."/>
            <person name="Jorgensen R."/>
            <person name="Derelle E."/>
            <person name="Rombauts S."/>
            <person name="Zhou K."/>
            <person name="Otillar R."/>
            <person name="Merchant S.S."/>
            <person name="Podell S."/>
            <person name="Gaasterland T."/>
            <person name="Napoli C."/>
            <person name="Gendler K."/>
            <person name="Manuell A."/>
            <person name="Tai V."/>
            <person name="Vallon O."/>
            <person name="Piganeau G."/>
            <person name="Jancek S."/>
            <person name="Heijde M."/>
            <person name="Jabbari K."/>
            <person name="Bowler C."/>
            <person name="Lohr M."/>
            <person name="Robbens S."/>
            <person name="Werner G."/>
            <person name="Dubchak I."/>
            <person name="Pazour G.J."/>
            <person name="Ren Q."/>
            <person name="Paulsen I."/>
            <person name="Delwiche C."/>
            <person name="Schmutz J."/>
            <person name="Rokhsar D."/>
            <person name="Van de Peer Y."/>
            <person name="Moreau H."/>
            <person name="Grigoriev I.V."/>
        </authorList>
    </citation>
    <scope>NUCLEOTIDE SEQUENCE [LARGE SCALE GENOMIC DNA]</scope>
    <source>
        <strain evidence="9 10">CCE9901</strain>
    </source>
</reference>
<keyword evidence="5" id="KW-0333">Golgi apparatus</keyword>
<dbReference type="InterPro" id="IPR038577">
    <property type="entry name" value="GT10-like_C_sf"/>
</dbReference>
<evidence type="ECO:0000256" key="4">
    <source>
        <dbReference type="ARBA" id="ARBA00022679"/>
    </source>
</evidence>
<keyword evidence="4 5" id="KW-0808">Transferase</keyword>
<dbReference type="AlphaFoldDB" id="A4S6C5"/>
<dbReference type="GeneID" id="5005125"/>
<dbReference type="Pfam" id="PF00852">
    <property type="entry name" value="Glyco_transf_10"/>
    <property type="match status" value="1"/>
</dbReference>
<dbReference type="PANTHER" id="PTHR11929:SF194">
    <property type="entry name" value="ALPHA-(1,3)-FUCOSYLTRANSFERASE 10"/>
    <property type="match status" value="1"/>
</dbReference>
<dbReference type="SUPFAM" id="SSF53756">
    <property type="entry name" value="UDP-Glycosyltransferase/glycogen phosphorylase"/>
    <property type="match status" value="1"/>
</dbReference>
<dbReference type="InterPro" id="IPR055270">
    <property type="entry name" value="Glyco_tran_10_C"/>
</dbReference>
<proteinExistence type="inferred from homology"/>
<dbReference type="EC" id="2.4.1.-" evidence="5"/>
<dbReference type="UniPathway" id="UPA00378"/>
<dbReference type="Gene3D" id="3.40.50.11660">
    <property type="entry name" value="Glycosyl transferase family 10, C-terminal domain"/>
    <property type="match status" value="1"/>
</dbReference>
<evidence type="ECO:0000313" key="10">
    <source>
        <dbReference type="Proteomes" id="UP000001568"/>
    </source>
</evidence>
<keyword evidence="10" id="KW-1185">Reference proteome</keyword>
<dbReference type="GO" id="GO:0046920">
    <property type="term" value="F:alpha-(1-&gt;3)-fucosyltransferase activity"/>
    <property type="evidence" value="ECO:0007669"/>
    <property type="project" value="TreeGrafter"/>
</dbReference>
<evidence type="ECO:0000313" key="9">
    <source>
        <dbReference type="EMBL" id="ABO99212.1"/>
    </source>
</evidence>
<comment type="pathway">
    <text evidence="1">Protein modification; protein glycosylation.</text>
</comment>
<keyword evidence="7" id="KW-0732">Signal</keyword>
<evidence type="ECO:0000256" key="1">
    <source>
        <dbReference type="ARBA" id="ARBA00004922"/>
    </source>
</evidence>
<keyword evidence="3 5" id="KW-0328">Glycosyltransferase</keyword>
<dbReference type="InterPro" id="IPR001503">
    <property type="entry name" value="Glyco_trans_10"/>
</dbReference>
<gene>
    <name evidence="9" type="ORF">OSTLU_27069</name>
</gene>
<dbReference type="HOGENOM" id="CLU_414110_0_0_1"/>
<dbReference type="GO" id="GO:0032580">
    <property type="term" value="C:Golgi cisterna membrane"/>
    <property type="evidence" value="ECO:0007669"/>
    <property type="project" value="UniProtKB-SubCell"/>
</dbReference>
<feature type="region of interest" description="Disordered" evidence="6">
    <location>
        <begin position="277"/>
        <end position="296"/>
    </location>
</feature>
<sequence length="708" mass="78228">MSVMLSAMMMSAAVTFVRKAASMATTTVRTRRVGVAPRAREVLSDEALRAFPWLVEETTATIWGGGVDVDDVGALGRRAHARARVELEDPLEAELERNAHALDRARTVEDFVAMSVQVDDAHAVGRKPLREWAHRPGWYEDLQARGSAMGTNLEFGDEAFTVCLYNLHRWSRPIGTSTWAEDLSAVLDAKRGVRAAARENLKGRCVKEVLHTNSRSEERCMEADVVIFRGDTMLKPSSSLGVKRRLAKSSARSAGSSDKADGNATASARSLLRERLRKAPEAARRASNGAVASTHAHAKLGDPGEDIFVTHLPQKSRRDQVYMYVSTAAPAAEQTGQDLRDQMLLSQVDYLATSNSALESVWRSPLPTAKFMISSFDAFLRPFRMRVPLIGFGDSAAACKHGRSVGAHILRRISQKYPVESFGTCMKNYDASWFVPNLGVSASSAETIRTQLQLSKYLFYYVAEEVDCPGHVTEKLWLPLLRGSIPVYFGTKTVDDYLPCPKKDCVLRVKDFDSVDALVRRMREIADDQKLYESLTAWRHEVPSNWPERFRTGVARASLDIQAVVCDVMRDGDDARRRGSQSNFAAAAPQSAPWLIQSYPNKHMDMDAVIELEKSGARDDSYCVRQERVSALGEVFADRVVVERPVSNVAVDALVAANASTNASTNAAEVEDEDEDELRLADPSRLYTKVCDYEAAACGRLLPDPTIS</sequence>
<dbReference type="RefSeq" id="XP_001420919.1">
    <property type="nucleotide sequence ID" value="XM_001420882.1"/>
</dbReference>
<evidence type="ECO:0000256" key="6">
    <source>
        <dbReference type="SAM" id="MobiDB-lite"/>
    </source>
</evidence>
<evidence type="ECO:0000256" key="2">
    <source>
        <dbReference type="ARBA" id="ARBA00008919"/>
    </source>
</evidence>
<dbReference type="OMA" id="PLREWAH"/>
<evidence type="ECO:0000256" key="5">
    <source>
        <dbReference type="RuleBase" id="RU003832"/>
    </source>
</evidence>
<keyword evidence="5" id="KW-0812">Transmembrane</keyword>
<dbReference type="OrthoDB" id="427096at2759"/>
<dbReference type="EMBL" id="CP000593">
    <property type="protein sequence ID" value="ABO99212.1"/>
    <property type="molecule type" value="Genomic_DNA"/>
</dbReference>
<organism evidence="9 10">
    <name type="scientific">Ostreococcus lucimarinus (strain CCE9901)</name>
    <dbReference type="NCBI Taxonomy" id="436017"/>
    <lineage>
        <taxon>Eukaryota</taxon>
        <taxon>Viridiplantae</taxon>
        <taxon>Chlorophyta</taxon>
        <taxon>Mamiellophyceae</taxon>
        <taxon>Mamiellales</taxon>
        <taxon>Bathycoccaceae</taxon>
        <taxon>Ostreococcus</taxon>
    </lineage>
</organism>
<evidence type="ECO:0000256" key="7">
    <source>
        <dbReference type="SAM" id="SignalP"/>
    </source>
</evidence>
<comment type="similarity">
    <text evidence="2 5">Belongs to the glycosyltransferase 10 family.</text>
</comment>